<dbReference type="PANTHER" id="PTHR43479:SF11">
    <property type="entry name" value="ACREF_ENVCD OPERON REPRESSOR-RELATED"/>
    <property type="match status" value="1"/>
</dbReference>
<dbReference type="PANTHER" id="PTHR43479">
    <property type="entry name" value="ACREF/ENVCD OPERON REPRESSOR-RELATED"/>
    <property type="match status" value="1"/>
</dbReference>
<comment type="caution">
    <text evidence="4">The sequence shown here is derived from an EMBL/GenBank/DDBJ whole genome shotgun (WGS) entry which is preliminary data.</text>
</comment>
<dbReference type="PRINTS" id="PR00455">
    <property type="entry name" value="HTHTETR"/>
</dbReference>
<evidence type="ECO:0000259" key="3">
    <source>
        <dbReference type="PROSITE" id="PS50977"/>
    </source>
</evidence>
<reference evidence="4" key="1">
    <citation type="journal article" date="2021" name="PeerJ">
        <title>Extensive microbial diversity within the chicken gut microbiome revealed by metagenomics and culture.</title>
        <authorList>
            <person name="Gilroy R."/>
            <person name="Ravi A."/>
            <person name="Getino M."/>
            <person name="Pursley I."/>
            <person name="Horton D.L."/>
            <person name="Alikhan N.F."/>
            <person name="Baker D."/>
            <person name="Gharbi K."/>
            <person name="Hall N."/>
            <person name="Watson M."/>
            <person name="Adriaenssens E.M."/>
            <person name="Foster-Nyarko E."/>
            <person name="Jarju S."/>
            <person name="Secka A."/>
            <person name="Antonio M."/>
            <person name="Oren A."/>
            <person name="Chaudhuri R.R."/>
            <person name="La Ragione R."/>
            <person name="Hildebrand F."/>
            <person name="Pallen M.J."/>
        </authorList>
    </citation>
    <scope>NUCLEOTIDE SEQUENCE</scope>
    <source>
        <strain evidence="4">Gambia11-129</strain>
    </source>
</reference>
<feature type="domain" description="HTH tetR-type" evidence="3">
    <location>
        <begin position="11"/>
        <end position="71"/>
    </location>
</feature>
<evidence type="ECO:0000313" key="5">
    <source>
        <dbReference type="Proteomes" id="UP000823936"/>
    </source>
</evidence>
<sequence>MPKTFSAQERENIRKILLKEASSLLCHKSVRDITVDELVNAAGIAKGSFYLFYKSKEELFLDFMEDFFLSEEDKYLDMLSVLDENHIVTSLTKVLLSMLMDSYKSGMYRFFDEKEMNYVLRKAEGGKAKIRENAWKDYCHKILGYFMIEDDESLEKFDSAFYSLFFILLHDNQIEEIEKALAVLVRGLTLALVE</sequence>
<dbReference type="InterPro" id="IPR050624">
    <property type="entry name" value="HTH-type_Tx_Regulator"/>
</dbReference>
<organism evidence="4 5">
    <name type="scientific">Candidatus Ornithospirochaeta avicola</name>
    <dbReference type="NCBI Taxonomy" id="2840896"/>
    <lineage>
        <taxon>Bacteria</taxon>
        <taxon>Pseudomonadati</taxon>
        <taxon>Spirochaetota</taxon>
        <taxon>Spirochaetia</taxon>
        <taxon>Spirochaetales</taxon>
        <taxon>Spirochaetaceae</taxon>
        <taxon>Spirochaetaceae incertae sedis</taxon>
        <taxon>Candidatus Ornithospirochaeta</taxon>
    </lineage>
</organism>
<dbReference type="SUPFAM" id="SSF46689">
    <property type="entry name" value="Homeodomain-like"/>
    <property type="match status" value="1"/>
</dbReference>
<dbReference type="EMBL" id="DXHU01000001">
    <property type="protein sequence ID" value="HIV98165.1"/>
    <property type="molecule type" value="Genomic_DNA"/>
</dbReference>
<evidence type="ECO:0000256" key="1">
    <source>
        <dbReference type="ARBA" id="ARBA00023125"/>
    </source>
</evidence>
<feature type="DNA-binding region" description="H-T-H motif" evidence="2">
    <location>
        <begin position="34"/>
        <end position="53"/>
    </location>
</feature>
<evidence type="ECO:0000313" key="4">
    <source>
        <dbReference type="EMBL" id="HIV98165.1"/>
    </source>
</evidence>
<dbReference type="Gene3D" id="1.10.357.10">
    <property type="entry name" value="Tetracycline Repressor, domain 2"/>
    <property type="match status" value="1"/>
</dbReference>
<dbReference type="InterPro" id="IPR001647">
    <property type="entry name" value="HTH_TetR"/>
</dbReference>
<dbReference type="GO" id="GO:0003677">
    <property type="term" value="F:DNA binding"/>
    <property type="evidence" value="ECO:0007669"/>
    <property type="project" value="UniProtKB-UniRule"/>
</dbReference>
<dbReference type="InterPro" id="IPR009057">
    <property type="entry name" value="Homeodomain-like_sf"/>
</dbReference>
<dbReference type="AlphaFoldDB" id="A0A9D1PS88"/>
<gene>
    <name evidence="4" type="ORF">IAB12_00050</name>
</gene>
<dbReference type="Proteomes" id="UP000823936">
    <property type="component" value="Unassembled WGS sequence"/>
</dbReference>
<accession>A0A9D1PS88</accession>
<proteinExistence type="predicted"/>
<name>A0A9D1PS88_9SPIO</name>
<keyword evidence="1 2" id="KW-0238">DNA-binding</keyword>
<protein>
    <submittedName>
        <fullName evidence="4">TetR/AcrR family transcriptional regulator</fullName>
    </submittedName>
</protein>
<dbReference type="Pfam" id="PF00440">
    <property type="entry name" value="TetR_N"/>
    <property type="match status" value="1"/>
</dbReference>
<evidence type="ECO:0000256" key="2">
    <source>
        <dbReference type="PROSITE-ProRule" id="PRU00335"/>
    </source>
</evidence>
<reference evidence="4" key="2">
    <citation type="submission" date="2021-04" db="EMBL/GenBank/DDBJ databases">
        <authorList>
            <person name="Gilroy R."/>
        </authorList>
    </citation>
    <scope>NUCLEOTIDE SEQUENCE</scope>
    <source>
        <strain evidence="4">Gambia11-129</strain>
    </source>
</reference>
<dbReference type="PROSITE" id="PS50977">
    <property type="entry name" value="HTH_TETR_2"/>
    <property type="match status" value="1"/>
</dbReference>